<reference evidence="1 2" key="1">
    <citation type="submission" date="2014-11" db="EMBL/GenBank/DDBJ databases">
        <title>A Rickettsiales Symbiont of Amoebae With Ancient Features.</title>
        <authorList>
            <person name="Schulz F."/>
            <person name="Martijn J."/>
            <person name="Wascher F."/>
            <person name="Kostanjsek R."/>
            <person name="Ettema T.J."/>
            <person name="Horn M."/>
        </authorList>
    </citation>
    <scope>NUCLEOTIDE SEQUENCE [LARGE SCALE GENOMIC DNA]</scope>
    <source>
        <strain evidence="1 2">UWC36</strain>
    </source>
</reference>
<name>A0A0C1QKL6_9RICK</name>
<comment type="caution">
    <text evidence="1">The sequence shown here is derived from an EMBL/GenBank/DDBJ whole genome shotgun (WGS) entry which is preliminary data.</text>
</comment>
<gene>
    <name evidence="1" type="ORF">NF27_CD00100</name>
</gene>
<evidence type="ECO:0000313" key="2">
    <source>
        <dbReference type="Proteomes" id="UP000031258"/>
    </source>
</evidence>
<dbReference type="Proteomes" id="UP000031258">
    <property type="component" value="Unassembled WGS sequence"/>
</dbReference>
<dbReference type="Pfam" id="PF05973">
    <property type="entry name" value="Gp49"/>
    <property type="match status" value="1"/>
</dbReference>
<evidence type="ECO:0000313" key="1">
    <source>
        <dbReference type="EMBL" id="KIE06034.1"/>
    </source>
</evidence>
<dbReference type="AlphaFoldDB" id="A0A0C1QKL6"/>
<proteinExistence type="predicted"/>
<organism evidence="1 2">
    <name type="scientific">Candidatus Jidaibacter acanthamoebae</name>
    <dbReference type="NCBI Taxonomy" id="86105"/>
    <lineage>
        <taxon>Bacteria</taxon>
        <taxon>Pseudomonadati</taxon>
        <taxon>Pseudomonadota</taxon>
        <taxon>Alphaproteobacteria</taxon>
        <taxon>Rickettsiales</taxon>
        <taxon>Candidatus Midichloriaceae</taxon>
        <taxon>Candidatus Jidaibacter</taxon>
    </lineage>
</organism>
<sequence>MTPYLQFGMRNLNGATTYNINNKMKDYVIYTGFYYTIEWYLDGKGKSQALSYFLELACKEQVQFLTLAKFIGDFGKIFNDAKFNYEGNKIYAFNLPSNRFLCFFYRGEKIIITNAFYNKGQKLPIKEKELALECMKSYIESTGKIEILNEQYIFKVNER</sequence>
<dbReference type="InterPro" id="IPR009241">
    <property type="entry name" value="HigB-like"/>
</dbReference>
<keyword evidence="2" id="KW-1185">Reference proteome</keyword>
<dbReference type="EMBL" id="JSWE01000055">
    <property type="protein sequence ID" value="KIE06034.1"/>
    <property type="molecule type" value="Genomic_DNA"/>
</dbReference>
<protein>
    <submittedName>
        <fullName evidence="1">Uncharacterized protein</fullName>
    </submittedName>
</protein>
<accession>A0A0C1QKL6</accession>